<dbReference type="InterPro" id="IPR005580">
    <property type="entry name" value="DbpA/CsdA_RNA-bd_dom"/>
</dbReference>
<evidence type="ECO:0000259" key="9">
    <source>
        <dbReference type="PROSITE" id="PS51192"/>
    </source>
</evidence>
<dbReference type="InterPro" id="IPR011545">
    <property type="entry name" value="DEAD/DEAH_box_helicase_dom"/>
</dbReference>
<dbReference type="PROSITE" id="PS51192">
    <property type="entry name" value="HELICASE_ATP_BIND_1"/>
    <property type="match status" value="1"/>
</dbReference>
<dbReference type="PROSITE" id="PS00039">
    <property type="entry name" value="DEAD_ATP_HELICASE"/>
    <property type="match status" value="1"/>
</dbReference>
<dbReference type="Proteomes" id="UP001317963">
    <property type="component" value="Chromosome"/>
</dbReference>
<evidence type="ECO:0000256" key="3">
    <source>
        <dbReference type="ARBA" id="ARBA00022801"/>
    </source>
</evidence>
<dbReference type="InterPro" id="IPR034415">
    <property type="entry name" value="CsdA_RRM"/>
</dbReference>
<dbReference type="PANTHER" id="PTHR47963">
    <property type="entry name" value="DEAD-BOX ATP-DEPENDENT RNA HELICASE 47, MITOCHONDRIAL"/>
    <property type="match status" value="1"/>
</dbReference>
<feature type="domain" description="Helicase ATP-binding" evidence="9">
    <location>
        <begin position="40"/>
        <end position="211"/>
    </location>
</feature>
<dbReference type="Pfam" id="PF00270">
    <property type="entry name" value="DEAD"/>
    <property type="match status" value="1"/>
</dbReference>
<keyword evidence="4 7" id="KW-0347">Helicase</keyword>
<evidence type="ECO:0000256" key="6">
    <source>
        <dbReference type="PROSITE-ProRule" id="PRU00552"/>
    </source>
</evidence>
<accession>A0ABY6Q6B9</accession>
<dbReference type="EC" id="3.6.4.13" evidence="1"/>
<dbReference type="SUPFAM" id="SSF52540">
    <property type="entry name" value="P-loop containing nucleoside triphosphate hydrolases"/>
    <property type="match status" value="1"/>
</dbReference>
<feature type="compositionally biased region" description="Basic and acidic residues" evidence="8">
    <location>
        <begin position="436"/>
        <end position="455"/>
    </location>
</feature>
<evidence type="ECO:0000313" key="13">
    <source>
        <dbReference type="Proteomes" id="UP001317963"/>
    </source>
</evidence>
<proteinExistence type="inferred from homology"/>
<feature type="short sequence motif" description="Q motif" evidence="6">
    <location>
        <begin position="9"/>
        <end position="37"/>
    </location>
</feature>
<organism evidence="12 13">
    <name type="scientific">Candidatus Paraluminiphilus aquimaris</name>
    <dbReference type="NCBI Taxonomy" id="2518994"/>
    <lineage>
        <taxon>Bacteria</taxon>
        <taxon>Pseudomonadati</taxon>
        <taxon>Pseudomonadota</taxon>
        <taxon>Gammaproteobacteria</taxon>
        <taxon>Cellvibrionales</taxon>
        <taxon>Halieaceae</taxon>
        <taxon>Candidatus Paraluminiphilus</taxon>
    </lineage>
</organism>
<dbReference type="Pfam" id="PF03880">
    <property type="entry name" value="DbpA"/>
    <property type="match status" value="1"/>
</dbReference>
<evidence type="ECO:0000256" key="2">
    <source>
        <dbReference type="ARBA" id="ARBA00022741"/>
    </source>
</evidence>
<evidence type="ECO:0000256" key="7">
    <source>
        <dbReference type="RuleBase" id="RU000492"/>
    </source>
</evidence>
<dbReference type="CDD" id="cd00268">
    <property type="entry name" value="DEADc"/>
    <property type="match status" value="1"/>
</dbReference>
<evidence type="ECO:0000256" key="8">
    <source>
        <dbReference type="SAM" id="MobiDB-lite"/>
    </source>
</evidence>
<comment type="similarity">
    <text evidence="7">Belongs to the DEAD box helicase family.</text>
</comment>
<dbReference type="InterPro" id="IPR050547">
    <property type="entry name" value="DEAD_box_RNA_helicases"/>
</dbReference>
<gene>
    <name evidence="12" type="ORF">E0F26_08740</name>
</gene>
<evidence type="ECO:0000259" key="10">
    <source>
        <dbReference type="PROSITE" id="PS51194"/>
    </source>
</evidence>
<dbReference type="CDD" id="cd18787">
    <property type="entry name" value="SF2_C_DEAD"/>
    <property type="match status" value="1"/>
</dbReference>
<dbReference type="SMART" id="SM00490">
    <property type="entry name" value="HELICc"/>
    <property type="match status" value="1"/>
</dbReference>
<dbReference type="SMART" id="SM00487">
    <property type="entry name" value="DEXDc"/>
    <property type="match status" value="1"/>
</dbReference>
<dbReference type="EMBL" id="CP036501">
    <property type="protein sequence ID" value="UZP74817.1"/>
    <property type="molecule type" value="Genomic_DNA"/>
</dbReference>
<reference evidence="12 13" key="1">
    <citation type="submission" date="2019-02" db="EMBL/GenBank/DDBJ databases">
        <title>Halieaceae_genomes.</title>
        <authorList>
            <person name="Li S.-H."/>
        </authorList>
    </citation>
    <scope>NUCLEOTIDE SEQUENCE [LARGE SCALE GENOMIC DNA]</scope>
    <source>
        <strain evidence="12 13">JH123</strain>
    </source>
</reference>
<dbReference type="InterPro" id="IPR027417">
    <property type="entry name" value="P-loop_NTPase"/>
</dbReference>
<keyword evidence="2 7" id="KW-0547">Nucleotide-binding</keyword>
<dbReference type="Pfam" id="PF00271">
    <property type="entry name" value="Helicase_C"/>
    <property type="match status" value="1"/>
</dbReference>
<feature type="domain" description="DEAD-box RNA helicase Q" evidence="11">
    <location>
        <begin position="9"/>
        <end position="37"/>
    </location>
</feature>
<dbReference type="PROSITE" id="PS51194">
    <property type="entry name" value="HELICASE_CTER"/>
    <property type="match status" value="1"/>
</dbReference>
<protein>
    <recommendedName>
        <fullName evidence="1">RNA helicase</fullName>
        <ecNumber evidence="1">3.6.4.13</ecNumber>
    </recommendedName>
</protein>
<keyword evidence="13" id="KW-1185">Reference proteome</keyword>
<evidence type="ECO:0000256" key="5">
    <source>
        <dbReference type="ARBA" id="ARBA00022840"/>
    </source>
</evidence>
<dbReference type="PROSITE" id="PS51195">
    <property type="entry name" value="Q_MOTIF"/>
    <property type="match status" value="1"/>
</dbReference>
<dbReference type="PANTHER" id="PTHR47963:SF8">
    <property type="entry name" value="ATP-DEPENDENT RNA HELICASE DEAD"/>
    <property type="match status" value="1"/>
</dbReference>
<evidence type="ECO:0000256" key="4">
    <source>
        <dbReference type="ARBA" id="ARBA00022806"/>
    </source>
</evidence>
<keyword evidence="5 7" id="KW-0067">ATP-binding</keyword>
<evidence type="ECO:0000259" key="11">
    <source>
        <dbReference type="PROSITE" id="PS51195"/>
    </source>
</evidence>
<feature type="region of interest" description="Disordered" evidence="8">
    <location>
        <begin position="435"/>
        <end position="473"/>
    </location>
</feature>
<sequence>MTESAPSPTAFSSLGLPTFLLNSLKELGYEAATPIQAETIPAMLSGQDVVGIAQTGTGKTAAFALPSLASLDFDTATPQILVLCPTRELSMQVADAFRSYAKRSKGCKVVALCGGNDMRQQLRQLKDGVHVIVATPGRLLDHLNRRTADFSRIKTVVLDEADEMLRMGFIDDVDKILSQTPTGRRVALFSATMPQRIREIASEHLQAPVEVSITSQATTNTNIEQCYWLVKGTNKLDALGRFLSVEDTQGVIVFVRTRESTSAIADQLRQRGFSASPLNGDIDQKTRIKTVEQLKDGRLDVIVATDVAARGLDVERITHVINYDIPFDRESYVHRIGRTGRAGRAGKAILFVAPRERRMLQNIERVTRQKIQSIELPSFADIDAKARERLIDQLRTAMTNPVHPRAGEAIEQLINEGHTHQDIAMALAGLVIDGAEPAKESRRPKKVSDDQDNRPSRGNSREPSPIKDKHGKERVVPLTYTVKELGRARPLDEHPDVLMERFWLAVGNKQGVKAREIVGAIANEAGIEGQFIGSINIFEHYATIDLPEGMPKPILKHLKKIRVKGTNLGIVRVVDSHSA</sequence>
<evidence type="ECO:0000313" key="12">
    <source>
        <dbReference type="EMBL" id="UZP74817.1"/>
    </source>
</evidence>
<dbReference type="InterPro" id="IPR001650">
    <property type="entry name" value="Helicase_C-like"/>
</dbReference>
<dbReference type="InterPro" id="IPR012677">
    <property type="entry name" value="Nucleotide-bd_a/b_plait_sf"/>
</dbReference>
<dbReference type="Gene3D" id="3.30.70.330">
    <property type="match status" value="1"/>
</dbReference>
<dbReference type="RefSeq" id="WP_279241279.1">
    <property type="nucleotide sequence ID" value="NZ_CP036501.1"/>
</dbReference>
<keyword evidence="3 7" id="KW-0378">Hydrolase</keyword>
<dbReference type="GO" id="GO:0004386">
    <property type="term" value="F:helicase activity"/>
    <property type="evidence" value="ECO:0007669"/>
    <property type="project" value="UniProtKB-KW"/>
</dbReference>
<dbReference type="InterPro" id="IPR014001">
    <property type="entry name" value="Helicase_ATP-bd"/>
</dbReference>
<dbReference type="Gene3D" id="3.40.50.300">
    <property type="entry name" value="P-loop containing nucleotide triphosphate hydrolases"/>
    <property type="match status" value="2"/>
</dbReference>
<feature type="domain" description="Helicase C-terminal" evidence="10">
    <location>
        <begin position="235"/>
        <end position="382"/>
    </location>
</feature>
<dbReference type="CDD" id="cd12499">
    <property type="entry name" value="RRM_EcCsdA_like"/>
    <property type="match status" value="1"/>
</dbReference>
<dbReference type="InterPro" id="IPR014014">
    <property type="entry name" value="RNA_helicase_DEAD_Q_motif"/>
</dbReference>
<name>A0ABY6Q6B9_9GAMM</name>
<dbReference type="InterPro" id="IPR044742">
    <property type="entry name" value="DEAD/DEAH_RhlB"/>
</dbReference>
<evidence type="ECO:0000256" key="1">
    <source>
        <dbReference type="ARBA" id="ARBA00012552"/>
    </source>
</evidence>
<dbReference type="InterPro" id="IPR000629">
    <property type="entry name" value="RNA-helicase_DEAD-box_CS"/>
</dbReference>
<feature type="compositionally biased region" description="Basic and acidic residues" evidence="8">
    <location>
        <begin position="464"/>
        <end position="473"/>
    </location>
</feature>